<protein>
    <submittedName>
        <fullName evidence="3">RB_B domain-containing protein</fullName>
    </submittedName>
</protein>
<dbReference type="Proteomes" id="UP000272942">
    <property type="component" value="Unassembled WGS sequence"/>
</dbReference>
<reference evidence="3" key="1">
    <citation type="submission" date="2016-06" db="UniProtKB">
        <authorList>
            <consortium name="WormBaseParasite"/>
        </authorList>
    </citation>
    <scope>IDENTIFICATION</scope>
</reference>
<dbReference type="OrthoDB" id="844594at2759"/>
<reference evidence="1 2" key="2">
    <citation type="submission" date="2018-11" db="EMBL/GenBank/DDBJ databases">
        <authorList>
            <consortium name="Pathogen Informatics"/>
        </authorList>
    </citation>
    <scope>NUCLEOTIDE SEQUENCE [LARGE SCALE GENOMIC DNA]</scope>
    <source>
        <strain evidence="1 2">Egypt</strain>
    </source>
</reference>
<sequence length="118" mass="12720">MQPQSHRDVYRRVLISLVAYGHSQGEDRGDLTRFYNVIFLPHMSKCIRKVTNCNQPDAASRGLTLASGSTADAFWSDQPTMSPLPAYPGLPPSITGTVLGNVLNASSVTGATEVSQAR</sequence>
<dbReference type="WBParaSite" id="ECPE_0001852001-mRNA-1">
    <property type="protein sequence ID" value="ECPE_0001852001-mRNA-1"/>
    <property type="gene ID" value="ECPE_0001852001"/>
</dbReference>
<keyword evidence="2" id="KW-1185">Reference proteome</keyword>
<dbReference type="AlphaFoldDB" id="A0A183BGY5"/>
<dbReference type="EMBL" id="UZAN01079228">
    <property type="protein sequence ID" value="VDP96428.1"/>
    <property type="molecule type" value="Genomic_DNA"/>
</dbReference>
<gene>
    <name evidence="1" type="ORF">ECPE_LOCUS18470</name>
</gene>
<proteinExistence type="predicted"/>
<evidence type="ECO:0000313" key="2">
    <source>
        <dbReference type="Proteomes" id="UP000272942"/>
    </source>
</evidence>
<accession>A0A183BGY5</accession>
<dbReference type="Gene3D" id="1.10.472.10">
    <property type="entry name" value="Cyclin-like"/>
    <property type="match status" value="1"/>
</dbReference>
<name>A0A183BGY5_9TREM</name>
<organism evidence="3">
    <name type="scientific">Echinostoma caproni</name>
    <dbReference type="NCBI Taxonomy" id="27848"/>
    <lineage>
        <taxon>Eukaryota</taxon>
        <taxon>Metazoa</taxon>
        <taxon>Spiralia</taxon>
        <taxon>Lophotrochozoa</taxon>
        <taxon>Platyhelminthes</taxon>
        <taxon>Trematoda</taxon>
        <taxon>Digenea</taxon>
        <taxon>Plagiorchiida</taxon>
        <taxon>Echinostomata</taxon>
        <taxon>Echinostomatoidea</taxon>
        <taxon>Echinostomatidae</taxon>
        <taxon>Echinostoma</taxon>
    </lineage>
</organism>
<evidence type="ECO:0000313" key="1">
    <source>
        <dbReference type="EMBL" id="VDP96428.1"/>
    </source>
</evidence>
<evidence type="ECO:0000313" key="3">
    <source>
        <dbReference type="WBParaSite" id="ECPE_0001852001-mRNA-1"/>
    </source>
</evidence>